<keyword evidence="3 6" id="KW-0413">Isomerase</keyword>
<dbReference type="InterPro" id="IPR002130">
    <property type="entry name" value="Cyclophilin-type_PPIase_dom"/>
</dbReference>
<evidence type="ECO:0000256" key="3">
    <source>
        <dbReference type="ARBA" id="ARBA00023235"/>
    </source>
</evidence>
<evidence type="ECO:0000256" key="2">
    <source>
        <dbReference type="ARBA" id="ARBA00023110"/>
    </source>
</evidence>
<feature type="chain" id="PRO_5015519736" description="peptidylprolyl isomerase" evidence="4">
    <location>
        <begin position="19"/>
        <end position="192"/>
    </location>
</feature>
<evidence type="ECO:0000313" key="7">
    <source>
        <dbReference type="Proteomes" id="UP000243525"/>
    </source>
</evidence>
<dbReference type="GO" id="GO:0003755">
    <property type="term" value="F:peptidyl-prolyl cis-trans isomerase activity"/>
    <property type="evidence" value="ECO:0007669"/>
    <property type="project" value="UniProtKB-KW"/>
</dbReference>
<dbReference type="PROSITE" id="PS51257">
    <property type="entry name" value="PROKAR_LIPOPROTEIN"/>
    <property type="match status" value="1"/>
</dbReference>
<dbReference type="Pfam" id="PF00160">
    <property type="entry name" value="Pro_isomerase"/>
    <property type="match status" value="1"/>
</dbReference>
<feature type="signal peptide" evidence="4">
    <location>
        <begin position="1"/>
        <end position="18"/>
    </location>
</feature>
<organism evidence="6 7">
    <name type="scientific">Mangrovibacterium marinum</name>
    <dbReference type="NCBI Taxonomy" id="1639118"/>
    <lineage>
        <taxon>Bacteria</taxon>
        <taxon>Pseudomonadati</taxon>
        <taxon>Bacteroidota</taxon>
        <taxon>Bacteroidia</taxon>
        <taxon>Marinilabiliales</taxon>
        <taxon>Prolixibacteraceae</taxon>
        <taxon>Mangrovibacterium</taxon>
    </lineage>
</organism>
<sequence>MTKLLGFVVLLFSLMACGKSPLPKVEIESSMGNIIVELDTVHAPVTAGNFLKLVDQAVYLNARFYRVVRPDNQPQSPVKIEVVQGGLQDDVQIARYPAIQHETTAQTGIKHRDGVISMARNEPGTASTEFFICLGDQPELDFGGKRNPDGQGFAAFGKVLEGMDVLRQIQLLEDDEQYLNEPVVIYNLRRIR</sequence>
<dbReference type="OrthoDB" id="9807797at2"/>
<dbReference type="SUPFAM" id="SSF50891">
    <property type="entry name" value="Cyclophilin-like"/>
    <property type="match status" value="1"/>
</dbReference>
<gene>
    <name evidence="6" type="ORF">C8N47_11841</name>
</gene>
<protein>
    <recommendedName>
        <fullName evidence="1">peptidylprolyl isomerase</fullName>
        <ecNumber evidence="1">5.2.1.8</ecNumber>
    </recommendedName>
</protein>
<keyword evidence="7" id="KW-1185">Reference proteome</keyword>
<proteinExistence type="predicted"/>
<dbReference type="CDD" id="cd00317">
    <property type="entry name" value="cyclophilin"/>
    <property type="match status" value="1"/>
</dbReference>
<dbReference type="Proteomes" id="UP000243525">
    <property type="component" value="Unassembled WGS sequence"/>
</dbReference>
<dbReference type="InterPro" id="IPR044665">
    <property type="entry name" value="E_coli_cyclophilin_A-like"/>
</dbReference>
<dbReference type="AlphaFoldDB" id="A0A2T5BYS0"/>
<evidence type="ECO:0000256" key="1">
    <source>
        <dbReference type="ARBA" id="ARBA00013194"/>
    </source>
</evidence>
<keyword evidence="2" id="KW-0697">Rotamase</keyword>
<dbReference type="InterPro" id="IPR029000">
    <property type="entry name" value="Cyclophilin-like_dom_sf"/>
</dbReference>
<evidence type="ECO:0000259" key="5">
    <source>
        <dbReference type="PROSITE" id="PS50072"/>
    </source>
</evidence>
<dbReference type="EMBL" id="QAAD01000018">
    <property type="protein sequence ID" value="PTN07388.1"/>
    <property type="molecule type" value="Genomic_DNA"/>
</dbReference>
<evidence type="ECO:0000313" key="6">
    <source>
        <dbReference type="EMBL" id="PTN07388.1"/>
    </source>
</evidence>
<comment type="caution">
    <text evidence="6">The sequence shown here is derived from an EMBL/GenBank/DDBJ whole genome shotgun (WGS) entry which is preliminary data.</text>
</comment>
<dbReference type="PROSITE" id="PS50072">
    <property type="entry name" value="CSA_PPIASE_2"/>
    <property type="match status" value="1"/>
</dbReference>
<dbReference type="PANTHER" id="PTHR43246">
    <property type="entry name" value="PEPTIDYL-PROLYL CIS-TRANS ISOMERASE CYP38, CHLOROPLASTIC"/>
    <property type="match status" value="1"/>
</dbReference>
<evidence type="ECO:0000256" key="4">
    <source>
        <dbReference type="SAM" id="SignalP"/>
    </source>
</evidence>
<keyword evidence="4" id="KW-0732">Signal</keyword>
<reference evidence="6 7" key="1">
    <citation type="submission" date="2018-04" db="EMBL/GenBank/DDBJ databases">
        <title>Genomic Encyclopedia of Archaeal and Bacterial Type Strains, Phase II (KMG-II): from individual species to whole genera.</title>
        <authorList>
            <person name="Goeker M."/>
        </authorList>
    </citation>
    <scope>NUCLEOTIDE SEQUENCE [LARGE SCALE GENOMIC DNA]</scope>
    <source>
        <strain evidence="6 7">DSM 28823</strain>
    </source>
</reference>
<dbReference type="EC" id="5.2.1.8" evidence="1"/>
<name>A0A2T5BYS0_9BACT</name>
<dbReference type="Gene3D" id="2.40.100.10">
    <property type="entry name" value="Cyclophilin-like"/>
    <property type="match status" value="1"/>
</dbReference>
<dbReference type="RefSeq" id="WP_107823343.1">
    <property type="nucleotide sequence ID" value="NZ_OY782574.1"/>
</dbReference>
<feature type="domain" description="PPIase cyclophilin-type" evidence="5">
    <location>
        <begin position="28"/>
        <end position="182"/>
    </location>
</feature>
<accession>A0A2T5BYS0</accession>